<dbReference type="Proteomes" id="UP000807785">
    <property type="component" value="Unassembled WGS sequence"/>
</dbReference>
<evidence type="ECO:0000313" key="1">
    <source>
        <dbReference type="EMBL" id="MBK6973863.1"/>
    </source>
</evidence>
<protein>
    <recommendedName>
        <fullName evidence="3">Lipoprotein</fullName>
    </recommendedName>
</protein>
<reference evidence="1" key="1">
    <citation type="submission" date="2020-10" db="EMBL/GenBank/DDBJ databases">
        <title>Connecting structure to function with the recovery of over 1000 high-quality activated sludge metagenome-assembled genomes encoding full-length rRNA genes using long-read sequencing.</title>
        <authorList>
            <person name="Singleton C.M."/>
            <person name="Petriglieri F."/>
            <person name="Kristensen J.M."/>
            <person name="Kirkegaard R.H."/>
            <person name="Michaelsen T.Y."/>
            <person name="Andersen M.H."/>
            <person name="Karst S.M."/>
            <person name="Dueholm M.S."/>
            <person name="Nielsen P.H."/>
            <person name="Albertsen M."/>
        </authorList>
    </citation>
    <scope>NUCLEOTIDE SEQUENCE</scope>
    <source>
        <strain evidence="1">Bjer_18-Q3-R1-45_BAT3C.347</strain>
    </source>
</reference>
<name>A0A9D7E4Y0_9PROT</name>
<organism evidence="1 2">
    <name type="scientific">Candidatus Methylophosphatis roskildensis</name>
    <dbReference type="NCBI Taxonomy" id="2899263"/>
    <lineage>
        <taxon>Bacteria</taxon>
        <taxon>Pseudomonadati</taxon>
        <taxon>Pseudomonadota</taxon>
        <taxon>Betaproteobacteria</taxon>
        <taxon>Nitrosomonadales</taxon>
        <taxon>Sterolibacteriaceae</taxon>
        <taxon>Candidatus Methylophosphatis</taxon>
    </lineage>
</organism>
<comment type="caution">
    <text evidence="1">The sequence shown here is derived from an EMBL/GenBank/DDBJ whole genome shotgun (WGS) entry which is preliminary data.</text>
</comment>
<accession>A0A9D7E4Y0</accession>
<dbReference type="EMBL" id="JADJEV010000004">
    <property type="protein sequence ID" value="MBK6973863.1"/>
    <property type="molecule type" value="Genomic_DNA"/>
</dbReference>
<evidence type="ECO:0000313" key="2">
    <source>
        <dbReference type="Proteomes" id="UP000807785"/>
    </source>
</evidence>
<evidence type="ECO:0008006" key="3">
    <source>
        <dbReference type="Google" id="ProtNLM"/>
    </source>
</evidence>
<sequence length="113" mass="12939">MTDCSRHSGGLFHVRFDGRCCIALIAALCLSACASFWPRGNYARWVLDRPLPANEAQWREECTWIRDEIGRQHDFANQRATFAEGREAVMNRVALEEHLMVLESRAKAARCNE</sequence>
<dbReference type="AlphaFoldDB" id="A0A9D7E4Y0"/>
<proteinExistence type="predicted"/>
<gene>
    <name evidence="1" type="ORF">IPH26_13320</name>
</gene>